<protein>
    <recommendedName>
        <fullName evidence="4">Bacterial surface antigen (D15) domain-containing protein</fullName>
    </recommendedName>
</protein>
<evidence type="ECO:0008006" key="4">
    <source>
        <dbReference type="Google" id="ProtNLM"/>
    </source>
</evidence>
<evidence type="ECO:0000256" key="1">
    <source>
        <dbReference type="SAM" id="SignalP"/>
    </source>
</evidence>
<keyword evidence="1" id="KW-0732">Signal</keyword>
<gene>
    <name evidence="2" type="ORF">D0T11_19955</name>
</gene>
<evidence type="ECO:0000313" key="3">
    <source>
        <dbReference type="Proteomes" id="UP000284250"/>
    </source>
</evidence>
<accession>A0A418QKX9</accession>
<dbReference type="RefSeq" id="WP_119657579.1">
    <property type="nucleotide sequence ID" value="NZ_JBHUOI010000003.1"/>
</dbReference>
<proteinExistence type="predicted"/>
<reference evidence="2 3" key="2">
    <citation type="submission" date="2019-01" db="EMBL/GenBank/DDBJ databases">
        <title>Hymenobacter humicola sp. nov., isolated from soils in Antarctica.</title>
        <authorList>
            <person name="Sedlacek I."/>
            <person name="Holochova P."/>
            <person name="Kralova S."/>
            <person name="Pantucek R."/>
            <person name="Stankova E."/>
            <person name="Vrbovska V."/>
            <person name="Kristofova L."/>
            <person name="Svec P."/>
            <person name="Busse H.-J."/>
        </authorList>
    </citation>
    <scope>NUCLEOTIDE SEQUENCE [LARGE SCALE GENOMIC DNA]</scope>
    <source>
        <strain evidence="2 3">CCM 8852</strain>
    </source>
</reference>
<organism evidence="2 3">
    <name type="scientific">Hymenobacter rubripertinctus</name>
    <dbReference type="NCBI Taxonomy" id="2029981"/>
    <lineage>
        <taxon>Bacteria</taxon>
        <taxon>Pseudomonadati</taxon>
        <taxon>Bacteroidota</taxon>
        <taxon>Cytophagia</taxon>
        <taxon>Cytophagales</taxon>
        <taxon>Hymenobacteraceae</taxon>
        <taxon>Hymenobacter</taxon>
    </lineage>
</organism>
<dbReference type="AlphaFoldDB" id="A0A418QKX9"/>
<feature type="chain" id="PRO_5019462680" description="Bacterial surface antigen (D15) domain-containing protein" evidence="1">
    <location>
        <begin position="25"/>
        <end position="635"/>
    </location>
</feature>
<feature type="signal peptide" evidence="1">
    <location>
        <begin position="1"/>
        <end position="24"/>
    </location>
</feature>
<keyword evidence="3" id="KW-1185">Reference proteome</keyword>
<dbReference type="EMBL" id="QYCN01000049">
    <property type="protein sequence ID" value="RIY05739.1"/>
    <property type="molecule type" value="Genomic_DNA"/>
</dbReference>
<reference evidence="2 3" key="1">
    <citation type="submission" date="2018-09" db="EMBL/GenBank/DDBJ databases">
        <authorList>
            <person name="Zeman M."/>
            <person name="Pardy F."/>
        </authorList>
    </citation>
    <scope>NUCLEOTIDE SEQUENCE [LARGE SCALE GENOMIC DNA]</scope>
    <source>
        <strain evidence="2 3">CCM 8852</strain>
    </source>
</reference>
<evidence type="ECO:0000313" key="2">
    <source>
        <dbReference type="EMBL" id="RIY05739.1"/>
    </source>
</evidence>
<name>A0A418QKX9_9BACT</name>
<sequence>MMKYLLWLSGVLLWWQAGLTPAAAQTPVSAPPDTSRLPGVRPDSLRRRFDQERVLQGLKAYTRRKTIAGKAAAALFTFRERREDQSGLDAALLDRQFDRHNYKIVRQVTIQTLDAFGYSLSDSARVPRNILEKAGNTLHLKTTRSRIRQVLLFREGQELNPQALAESERLLRQTDEILDARVFVNERTTTTDSVDVVVITKDLFSISGSIQLRDVGAGIIGLRDVNFLGQGHQLRNRLEYGRTDAGPQAQSWRYVGSYQVPFRNFLYGQARYRDETRYREAGVTFSRDFYSINTRYAGAVSYVTFNQLAAIEGDGSENDPYIFKPLRYQVQDAWLGRAFHPKSYDLGYESPGRIIVSGRVTRTQFNEKPIPEYQSASLVLGTLGYSVRRYYKDKYLFGFGRTEDIPTGSLVSATTGYEFNEAGNRRYFGVRVSTATYRPLRGYLYLSGEFGSYVRNRDNDWQQGLLSGELLYFTRLYHTGNLQWRHFFWQRTSLGLNRRAGEQLFIDGERGLRGFQPDGFLAGTSRVTFNYEATMYTPLAFLGFRMAVVGFADVAWLNARTPSRVLPFAESPYTGFGLGLRFRNEYTAIRTLQLTLGFYPRGLSTPNGIRIFENSRPYYGFSDFSFGQPGITRYQ</sequence>
<dbReference type="Proteomes" id="UP000284250">
    <property type="component" value="Unassembled WGS sequence"/>
</dbReference>
<comment type="caution">
    <text evidence="2">The sequence shown here is derived from an EMBL/GenBank/DDBJ whole genome shotgun (WGS) entry which is preliminary data.</text>
</comment>